<evidence type="ECO:0000313" key="4">
    <source>
        <dbReference type="Proteomes" id="UP001595818"/>
    </source>
</evidence>
<gene>
    <name evidence="3" type="ORF">ACFPFU_07705</name>
</gene>
<protein>
    <submittedName>
        <fullName evidence="3">Glycosyltransferase family 4 protein</fullName>
        <ecNumber evidence="3">2.4.-.-</ecNumber>
    </submittedName>
</protein>
<dbReference type="InterPro" id="IPR028098">
    <property type="entry name" value="Glyco_trans_4-like_N"/>
</dbReference>
<dbReference type="EMBL" id="JBHSJJ010000003">
    <property type="protein sequence ID" value="MFC4871567.1"/>
    <property type="molecule type" value="Genomic_DNA"/>
</dbReference>
<comment type="caution">
    <text evidence="3">The sequence shown here is derived from an EMBL/GenBank/DDBJ whole genome shotgun (WGS) entry which is preliminary data.</text>
</comment>
<keyword evidence="3" id="KW-0328">Glycosyltransferase</keyword>
<dbReference type="EC" id="2.4.-.-" evidence="3"/>
<dbReference type="PANTHER" id="PTHR45947">
    <property type="entry name" value="SULFOQUINOVOSYL TRANSFERASE SQD2"/>
    <property type="match status" value="1"/>
</dbReference>
<dbReference type="Pfam" id="PF00534">
    <property type="entry name" value="Glycos_transf_1"/>
    <property type="match status" value="1"/>
</dbReference>
<accession>A0ABV9SYT7</accession>
<keyword evidence="4" id="KW-1185">Reference proteome</keyword>
<dbReference type="Gene3D" id="3.40.50.2000">
    <property type="entry name" value="Glycogen Phosphorylase B"/>
    <property type="match status" value="2"/>
</dbReference>
<sequence>MPLSVLNFASFIPVSGLPQENDISIKIYADLKSRYGVESEFYKPVPHIPSWMGKLTPELKKRQRIFSSNTYRDVKYGIKVNFPRFNMPFQNKLSIQSHKLAKLDYLLYGRQIEKSMEGNVPDLLHGHALFPDGYIVYRLSKKFDIPYILTVRGGYTDRYITPTGKTVMASASYITTPSYRLYDALSSHYSHKLNLLPHGLDDEWFESLPKKMEQGKLRLVTVSRLLAMKNIQTVIQALPVLRAKGYDVIYHIIGDGDYERGLKQLAADLGVQDAVLFHGFRDASYIRQIYKETDVFVMLSYPETFGRVYFEAAAQGLYVIGVKDTGAHGYLTDEEGNFINIDKNQLVSVLTDLTPEIFALKTKKSKEKMLRFKNDFIIEKYYRIIQNIKSASI</sequence>
<dbReference type="Proteomes" id="UP001595818">
    <property type="component" value="Unassembled WGS sequence"/>
</dbReference>
<feature type="domain" description="Glycosyl transferase family 1" evidence="1">
    <location>
        <begin position="213"/>
        <end position="339"/>
    </location>
</feature>
<organism evidence="3 4">
    <name type="scientific">Negadavirga shengliensis</name>
    <dbReference type="NCBI Taxonomy" id="1389218"/>
    <lineage>
        <taxon>Bacteria</taxon>
        <taxon>Pseudomonadati</taxon>
        <taxon>Bacteroidota</taxon>
        <taxon>Cytophagia</taxon>
        <taxon>Cytophagales</taxon>
        <taxon>Cyclobacteriaceae</taxon>
        <taxon>Negadavirga</taxon>
    </lineage>
</organism>
<dbReference type="RefSeq" id="WP_377063146.1">
    <property type="nucleotide sequence ID" value="NZ_JBHSJJ010000003.1"/>
</dbReference>
<evidence type="ECO:0000259" key="1">
    <source>
        <dbReference type="Pfam" id="PF00534"/>
    </source>
</evidence>
<evidence type="ECO:0000259" key="2">
    <source>
        <dbReference type="Pfam" id="PF13439"/>
    </source>
</evidence>
<reference evidence="4" key="1">
    <citation type="journal article" date="2019" name="Int. J. Syst. Evol. Microbiol.">
        <title>The Global Catalogue of Microorganisms (GCM) 10K type strain sequencing project: providing services to taxonomists for standard genome sequencing and annotation.</title>
        <authorList>
            <consortium name="The Broad Institute Genomics Platform"/>
            <consortium name="The Broad Institute Genome Sequencing Center for Infectious Disease"/>
            <person name="Wu L."/>
            <person name="Ma J."/>
        </authorList>
    </citation>
    <scope>NUCLEOTIDE SEQUENCE [LARGE SCALE GENOMIC DNA]</scope>
    <source>
        <strain evidence="4">CGMCC 4.7466</strain>
    </source>
</reference>
<feature type="domain" description="Glycosyltransferase subfamily 4-like N-terminal" evidence="2">
    <location>
        <begin position="105"/>
        <end position="203"/>
    </location>
</feature>
<evidence type="ECO:0000313" key="3">
    <source>
        <dbReference type="EMBL" id="MFC4871567.1"/>
    </source>
</evidence>
<dbReference type="CDD" id="cd03801">
    <property type="entry name" value="GT4_PimA-like"/>
    <property type="match status" value="1"/>
</dbReference>
<dbReference type="PANTHER" id="PTHR45947:SF3">
    <property type="entry name" value="SULFOQUINOVOSYL TRANSFERASE SQD2"/>
    <property type="match status" value="1"/>
</dbReference>
<dbReference type="InterPro" id="IPR001296">
    <property type="entry name" value="Glyco_trans_1"/>
</dbReference>
<name>A0ABV9SYT7_9BACT</name>
<dbReference type="SUPFAM" id="SSF53756">
    <property type="entry name" value="UDP-Glycosyltransferase/glycogen phosphorylase"/>
    <property type="match status" value="1"/>
</dbReference>
<keyword evidence="3" id="KW-0808">Transferase</keyword>
<proteinExistence type="predicted"/>
<dbReference type="InterPro" id="IPR050194">
    <property type="entry name" value="Glycosyltransferase_grp1"/>
</dbReference>
<dbReference type="Pfam" id="PF13439">
    <property type="entry name" value="Glyco_transf_4"/>
    <property type="match status" value="1"/>
</dbReference>
<dbReference type="GO" id="GO:0016757">
    <property type="term" value="F:glycosyltransferase activity"/>
    <property type="evidence" value="ECO:0007669"/>
    <property type="project" value="UniProtKB-KW"/>
</dbReference>